<dbReference type="SUPFAM" id="SSF47413">
    <property type="entry name" value="lambda repressor-like DNA-binding domains"/>
    <property type="match status" value="1"/>
</dbReference>
<dbReference type="Proteomes" id="UP000189549">
    <property type="component" value="Unassembled WGS sequence"/>
</dbReference>
<dbReference type="GO" id="GO:0003677">
    <property type="term" value="F:DNA binding"/>
    <property type="evidence" value="ECO:0007669"/>
    <property type="project" value="InterPro"/>
</dbReference>
<dbReference type="GO" id="GO:0045892">
    <property type="term" value="P:negative regulation of DNA-templated transcription"/>
    <property type="evidence" value="ECO:0007669"/>
    <property type="project" value="InterPro"/>
</dbReference>
<comment type="caution">
    <text evidence="2">The sequence shown here is derived from an EMBL/GenBank/DDBJ whole genome shotgun (WGS) entry which is preliminary data.</text>
</comment>
<evidence type="ECO:0000259" key="1">
    <source>
        <dbReference type="PROSITE" id="PS50943"/>
    </source>
</evidence>
<name>A0A1V3L3Z7_9PAST</name>
<gene>
    <name evidence="2" type="ORF">BKG93_07065</name>
</gene>
<dbReference type="CDD" id="cd00093">
    <property type="entry name" value="HTH_XRE"/>
    <property type="match status" value="1"/>
</dbReference>
<dbReference type="InterPro" id="IPR010744">
    <property type="entry name" value="Phage_CI_N"/>
</dbReference>
<dbReference type="Pfam" id="PF07022">
    <property type="entry name" value="Phage_CI_repr"/>
    <property type="match status" value="1"/>
</dbReference>
<feature type="domain" description="HTH cro/C1-type" evidence="1">
    <location>
        <begin position="7"/>
        <end position="61"/>
    </location>
</feature>
<dbReference type="PROSITE" id="PS50943">
    <property type="entry name" value="HTH_CROC1"/>
    <property type="match status" value="1"/>
</dbReference>
<dbReference type="InterPro" id="IPR001387">
    <property type="entry name" value="Cro/C1-type_HTH"/>
</dbReference>
<dbReference type="RefSeq" id="WP_077476422.1">
    <property type="nucleotide sequence ID" value="NZ_MLAH01000039.1"/>
</dbReference>
<dbReference type="InterPro" id="IPR010982">
    <property type="entry name" value="Lambda_DNA-bd_dom_sf"/>
</dbReference>
<accession>A0A1V3L3Z7</accession>
<proteinExistence type="predicted"/>
<sequence>MNTGKRLKQVMEATGFNLKTFSEKANIPYRTLQNYILSDREPNAEALMKLHTHLGVNLNWLVSGKSEMFISQENMQDLTQQEQNLVKLFQQCNDIGKKSVELHLDALSKDNLFKSK</sequence>
<protein>
    <recommendedName>
        <fullName evidence="1">HTH cro/C1-type domain-containing protein</fullName>
    </recommendedName>
</protein>
<evidence type="ECO:0000313" key="2">
    <source>
        <dbReference type="EMBL" id="OOF84575.1"/>
    </source>
</evidence>
<reference evidence="2 3" key="1">
    <citation type="submission" date="2016-10" db="EMBL/GenBank/DDBJ databases">
        <title>Rodentibacter gen. nov. and new species.</title>
        <authorList>
            <person name="Christensen H."/>
        </authorList>
    </citation>
    <scope>NUCLEOTIDE SEQUENCE [LARGE SCALE GENOMIC DNA]</scope>
    <source>
        <strain evidence="2 3">Ppn157</strain>
    </source>
</reference>
<dbReference type="AlphaFoldDB" id="A0A1V3L3Z7"/>
<dbReference type="EMBL" id="MLAH01000039">
    <property type="protein sequence ID" value="OOF84575.1"/>
    <property type="molecule type" value="Genomic_DNA"/>
</dbReference>
<dbReference type="Gene3D" id="1.10.260.40">
    <property type="entry name" value="lambda repressor-like DNA-binding domains"/>
    <property type="match status" value="1"/>
</dbReference>
<evidence type="ECO:0000313" key="3">
    <source>
        <dbReference type="Proteomes" id="UP000189549"/>
    </source>
</evidence>
<organism evidence="2 3">
    <name type="scientific">Rodentibacter ratti</name>
    <dbReference type="NCBI Taxonomy" id="1906745"/>
    <lineage>
        <taxon>Bacteria</taxon>
        <taxon>Pseudomonadati</taxon>
        <taxon>Pseudomonadota</taxon>
        <taxon>Gammaproteobacteria</taxon>
        <taxon>Pasteurellales</taxon>
        <taxon>Pasteurellaceae</taxon>
        <taxon>Rodentibacter</taxon>
    </lineage>
</organism>
<dbReference type="SMART" id="SM00530">
    <property type="entry name" value="HTH_XRE"/>
    <property type="match status" value="1"/>
</dbReference>